<keyword evidence="9 12" id="KW-0407">Ion channel</keyword>
<comment type="activity regulation">
    <text evidence="12">Na(+) is not transported, but it plays an essential structural role and its presence is essential for fluoride channel function.</text>
</comment>
<dbReference type="HAMAP" id="MF_00454">
    <property type="entry name" value="FluC"/>
    <property type="match status" value="1"/>
</dbReference>
<organism evidence="13 14">
    <name type="scientific">Arenimonas terrae</name>
    <dbReference type="NCBI Taxonomy" id="2546226"/>
    <lineage>
        <taxon>Bacteria</taxon>
        <taxon>Pseudomonadati</taxon>
        <taxon>Pseudomonadota</taxon>
        <taxon>Gammaproteobacteria</taxon>
        <taxon>Lysobacterales</taxon>
        <taxon>Lysobacteraceae</taxon>
        <taxon>Arenimonas</taxon>
    </lineage>
</organism>
<dbReference type="RefSeq" id="WP_139447643.1">
    <property type="nucleotide sequence ID" value="NZ_SMDR01000001.1"/>
</dbReference>
<evidence type="ECO:0000313" key="13">
    <source>
        <dbReference type="EMBL" id="TNJ35815.1"/>
    </source>
</evidence>
<feature type="transmembrane region" description="Helical" evidence="12">
    <location>
        <begin position="60"/>
        <end position="84"/>
    </location>
</feature>
<evidence type="ECO:0000256" key="6">
    <source>
        <dbReference type="ARBA" id="ARBA00023053"/>
    </source>
</evidence>
<comment type="catalytic activity">
    <reaction evidence="11">
        <text>fluoride(in) = fluoride(out)</text>
        <dbReference type="Rhea" id="RHEA:76159"/>
        <dbReference type="ChEBI" id="CHEBI:17051"/>
    </reaction>
    <physiologicalReaction direction="left-to-right" evidence="11">
        <dbReference type="Rhea" id="RHEA:76160"/>
    </physiologicalReaction>
</comment>
<name>A0A5C4RXT4_9GAMM</name>
<dbReference type="GO" id="GO:0046872">
    <property type="term" value="F:metal ion binding"/>
    <property type="evidence" value="ECO:0007669"/>
    <property type="project" value="UniProtKB-KW"/>
</dbReference>
<dbReference type="AlphaFoldDB" id="A0A5C4RXT4"/>
<dbReference type="Proteomes" id="UP000305760">
    <property type="component" value="Unassembled WGS sequence"/>
</dbReference>
<dbReference type="PANTHER" id="PTHR28259">
    <property type="entry name" value="FLUORIDE EXPORT PROTEIN 1-RELATED"/>
    <property type="match status" value="1"/>
</dbReference>
<dbReference type="InterPro" id="IPR003691">
    <property type="entry name" value="FluC"/>
</dbReference>
<feature type="binding site" evidence="12">
    <location>
        <position position="68"/>
    </location>
    <ligand>
        <name>Na(+)</name>
        <dbReference type="ChEBI" id="CHEBI:29101"/>
        <note>structural</note>
    </ligand>
</feature>
<keyword evidence="7 12" id="KW-0406">Ion transport</keyword>
<dbReference type="GO" id="GO:0062054">
    <property type="term" value="F:fluoride channel activity"/>
    <property type="evidence" value="ECO:0007669"/>
    <property type="project" value="UniProtKB-UniRule"/>
</dbReference>
<feature type="transmembrane region" description="Helical" evidence="12">
    <location>
        <begin position="28"/>
        <end position="48"/>
    </location>
</feature>
<evidence type="ECO:0000313" key="14">
    <source>
        <dbReference type="Proteomes" id="UP000305760"/>
    </source>
</evidence>
<dbReference type="Pfam" id="PF02537">
    <property type="entry name" value="CRCB"/>
    <property type="match status" value="1"/>
</dbReference>
<protein>
    <recommendedName>
        <fullName evidence="12">Fluoride-specific ion channel FluC</fullName>
    </recommendedName>
</protein>
<comment type="caution">
    <text evidence="13">The sequence shown here is derived from an EMBL/GenBank/DDBJ whole genome shotgun (WGS) entry which is preliminary data.</text>
</comment>
<keyword evidence="2 12" id="KW-1003">Cell membrane</keyword>
<keyword evidence="8 12" id="KW-0472">Membrane</keyword>
<comment type="subcellular location">
    <subcellularLocation>
        <location evidence="1 12">Cell membrane</location>
        <topology evidence="1 12">Multi-pass membrane protein</topology>
    </subcellularLocation>
</comment>
<evidence type="ECO:0000256" key="8">
    <source>
        <dbReference type="ARBA" id="ARBA00023136"/>
    </source>
</evidence>
<evidence type="ECO:0000256" key="1">
    <source>
        <dbReference type="ARBA" id="ARBA00004651"/>
    </source>
</evidence>
<keyword evidence="5 12" id="KW-1133">Transmembrane helix</keyword>
<gene>
    <name evidence="12" type="primary">fluC</name>
    <name evidence="12" type="synonym">crcB</name>
    <name evidence="13" type="ORF">E1B00_02010</name>
</gene>
<dbReference type="OrthoDB" id="9806299at2"/>
<evidence type="ECO:0000256" key="11">
    <source>
        <dbReference type="ARBA" id="ARBA00035585"/>
    </source>
</evidence>
<dbReference type="EMBL" id="SMDR01000001">
    <property type="protein sequence ID" value="TNJ35815.1"/>
    <property type="molecule type" value="Genomic_DNA"/>
</dbReference>
<comment type="similarity">
    <text evidence="10 12">Belongs to the fluoride channel Fluc/FEX (TC 1.A.43) family.</text>
</comment>
<evidence type="ECO:0000256" key="9">
    <source>
        <dbReference type="ARBA" id="ARBA00023303"/>
    </source>
</evidence>
<evidence type="ECO:0000256" key="4">
    <source>
        <dbReference type="ARBA" id="ARBA00022692"/>
    </source>
</evidence>
<reference evidence="13 14" key="1">
    <citation type="submission" date="2019-03" db="EMBL/GenBank/DDBJ databases">
        <title>Arenimonas daejeonensis sp. nov., isolated from compost.</title>
        <authorList>
            <person name="Jeon C.O."/>
        </authorList>
    </citation>
    <scope>NUCLEOTIDE SEQUENCE [LARGE SCALE GENOMIC DNA]</scope>
    <source>
        <strain evidence="13 14">R29</strain>
    </source>
</reference>
<keyword evidence="6 12" id="KW-0915">Sodium</keyword>
<evidence type="ECO:0000256" key="2">
    <source>
        <dbReference type="ARBA" id="ARBA00022475"/>
    </source>
</evidence>
<keyword evidence="12" id="KW-0813">Transport</keyword>
<dbReference type="GO" id="GO:0140114">
    <property type="term" value="P:cellular detoxification of fluoride"/>
    <property type="evidence" value="ECO:0007669"/>
    <property type="project" value="UniProtKB-UniRule"/>
</dbReference>
<accession>A0A5C4RXT4</accession>
<proteinExistence type="inferred from homology"/>
<evidence type="ECO:0000256" key="3">
    <source>
        <dbReference type="ARBA" id="ARBA00022519"/>
    </source>
</evidence>
<evidence type="ECO:0000256" key="5">
    <source>
        <dbReference type="ARBA" id="ARBA00022989"/>
    </source>
</evidence>
<evidence type="ECO:0000256" key="12">
    <source>
        <dbReference type="HAMAP-Rule" id="MF_00454"/>
    </source>
</evidence>
<comment type="function">
    <text evidence="12">Fluoride-specific ion channel. Important for reducing fluoride concentration in the cell, thus reducing its toxicity.</text>
</comment>
<feature type="transmembrane region" description="Helical" evidence="12">
    <location>
        <begin position="90"/>
        <end position="111"/>
    </location>
</feature>
<evidence type="ECO:0000256" key="10">
    <source>
        <dbReference type="ARBA" id="ARBA00035120"/>
    </source>
</evidence>
<sequence>MAGGALGAGARHLIGGWLLRQLGDGMPWGTLAVNLLGSFAAGFLLVWLEGRGPSALYLRAFLIVGVLGGLTTYSALTLECLMMARGAKAGVLAGYLGLTLVGGFFLVWAGARLADVIKSG</sequence>
<dbReference type="GO" id="GO:0005886">
    <property type="term" value="C:plasma membrane"/>
    <property type="evidence" value="ECO:0007669"/>
    <property type="project" value="UniProtKB-SubCell"/>
</dbReference>
<keyword evidence="12" id="KW-0479">Metal-binding</keyword>
<keyword evidence="14" id="KW-1185">Reference proteome</keyword>
<dbReference type="PANTHER" id="PTHR28259:SF1">
    <property type="entry name" value="FLUORIDE EXPORT PROTEIN 1-RELATED"/>
    <property type="match status" value="1"/>
</dbReference>
<feature type="binding site" evidence="12">
    <location>
        <position position="71"/>
    </location>
    <ligand>
        <name>Na(+)</name>
        <dbReference type="ChEBI" id="CHEBI:29101"/>
        <note>structural</note>
    </ligand>
</feature>
<keyword evidence="4 12" id="KW-0812">Transmembrane</keyword>
<keyword evidence="3" id="KW-0997">Cell inner membrane</keyword>
<evidence type="ECO:0000256" key="7">
    <source>
        <dbReference type="ARBA" id="ARBA00023065"/>
    </source>
</evidence>